<dbReference type="EMBL" id="JADJZA010000007">
    <property type="protein sequence ID" value="MBK9297551.1"/>
    <property type="molecule type" value="Genomic_DNA"/>
</dbReference>
<dbReference type="SUPFAM" id="SSF56281">
    <property type="entry name" value="Metallo-hydrolase/oxidoreductase"/>
    <property type="match status" value="1"/>
</dbReference>
<evidence type="ECO:0000313" key="3">
    <source>
        <dbReference type="Proteomes" id="UP000727993"/>
    </source>
</evidence>
<feature type="domain" description="Metallo-beta-lactamase" evidence="1">
    <location>
        <begin position="36"/>
        <end position="222"/>
    </location>
</feature>
<sequence>MIDSVRHRNDPSVQADLNWERHGVDLPAGLELQWLGTAGFRLAYGGTTIVIDPYLSRAPLGDLALNSVLRSDAARVDRLIPHADAVLVGHSHFDHAVDVPHLAAVHGCPVYGSASVHHLLGLFGLAERSVVVEPRRRYEVGPFTISFTPSLHSKLLAGLKVPSDGELTCDSLDDLGGRQYRCGQVWGITIEVAGITLYHQGSADLADDEVTTGDVDVLLCGIAGRMWSPNFTRRMITAFDPSLIVAHHHDDFFRPVDSKMGYSFNVNLGGFVEEVAAVDPNLPVRLLQPLQTVTGSTA</sequence>
<dbReference type="Gene3D" id="3.60.15.10">
    <property type="entry name" value="Ribonuclease Z/Hydroxyacylglutathione hydrolase-like"/>
    <property type="match status" value="1"/>
</dbReference>
<accession>A0A936TDG4</accession>
<organism evidence="2 3">
    <name type="scientific">Candidatus Neomicrothrix subdominans</name>
    <dbReference type="NCBI Taxonomy" id="2954438"/>
    <lineage>
        <taxon>Bacteria</taxon>
        <taxon>Bacillati</taxon>
        <taxon>Actinomycetota</taxon>
        <taxon>Acidimicrobiia</taxon>
        <taxon>Acidimicrobiales</taxon>
        <taxon>Microthrixaceae</taxon>
        <taxon>Candidatus Neomicrothrix</taxon>
    </lineage>
</organism>
<dbReference type="Proteomes" id="UP000727993">
    <property type="component" value="Unassembled WGS sequence"/>
</dbReference>
<dbReference type="InterPro" id="IPR050114">
    <property type="entry name" value="UPF0173_UPF0282_UlaG_hydrolase"/>
</dbReference>
<comment type="caution">
    <text evidence="2">The sequence shown here is derived from an EMBL/GenBank/DDBJ whole genome shotgun (WGS) entry which is preliminary data.</text>
</comment>
<dbReference type="InterPro" id="IPR001279">
    <property type="entry name" value="Metallo-B-lactamas"/>
</dbReference>
<evidence type="ECO:0000313" key="2">
    <source>
        <dbReference type="EMBL" id="MBK9297551.1"/>
    </source>
</evidence>
<proteinExistence type="predicted"/>
<reference evidence="2 3" key="1">
    <citation type="submission" date="2020-10" db="EMBL/GenBank/DDBJ databases">
        <title>Connecting structure to function with the recovery of over 1000 high-quality activated sludge metagenome-assembled genomes encoding full-length rRNA genes using long-read sequencing.</title>
        <authorList>
            <person name="Singleton C.M."/>
            <person name="Petriglieri F."/>
            <person name="Kristensen J.M."/>
            <person name="Kirkegaard R.H."/>
            <person name="Michaelsen T.Y."/>
            <person name="Andersen M.H."/>
            <person name="Karst S.M."/>
            <person name="Dueholm M.S."/>
            <person name="Nielsen P.H."/>
            <person name="Albertsen M."/>
        </authorList>
    </citation>
    <scope>NUCLEOTIDE SEQUENCE [LARGE SCALE GENOMIC DNA]</scope>
    <source>
        <strain evidence="2">Lyne_18-Q3-R50-59_MAXAC.006</strain>
    </source>
</reference>
<protein>
    <submittedName>
        <fullName evidence="2">MBL fold metallo-hydrolase</fullName>
    </submittedName>
</protein>
<dbReference type="InterPro" id="IPR036866">
    <property type="entry name" value="RibonucZ/Hydroxyglut_hydro"/>
</dbReference>
<dbReference type="PANTHER" id="PTHR43546:SF3">
    <property type="entry name" value="UPF0173 METAL-DEPENDENT HYDROLASE MJ1163"/>
    <property type="match status" value="1"/>
</dbReference>
<dbReference type="PANTHER" id="PTHR43546">
    <property type="entry name" value="UPF0173 METAL-DEPENDENT HYDROLASE MJ1163-RELATED"/>
    <property type="match status" value="1"/>
</dbReference>
<dbReference type="SMART" id="SM00849">
    <property type="entry name" value="Lactamase_B"/>
    <property type="match status" value="1"/>
</dbReference>
<evidence type="ECO:0000259" key="1">
    <source>
        <dbReference type="SMART" id="SM00849"/>
    </source>
</evidence>
<name>A0A936TDG4_9ACTN</name>
<gene>
    <name evidence="2" type="ORF">IPN02_12105</name>
</gene>
<dbReference type="Pfam" id="PF13483">
    <property type="entry name" value="Lactamase_B_3"/>
    <property type="match status" value="1"/>
</dbReference>
<dbReference type="AlphaFoldDB" id="A0A936TDG4"/>